<dbReference type="PANTHER" id="PTHR10799">
    <property type="entry name" value="SNF2/RAD54 HELICASE FAMILY"/>
    <property type="match status" value="1"/>
</dbReference>
<comment type="caution">
    <text evidence="1">The sequence shown here is derived from an EMBL/GenBank/DDBJ whole genome shotgun (WGS) entry which is preliminary data.</text>
</comment>
<dbReference type="InterPro" id="IPR027417">
    <property type="entry name" value="P-loop_NTPase"/>
</dbReference>
<sequence>MGEVILLFSTMTTLLDVMDDYLYWKQHKYLHIDGHTSDGDRESILLIPRGGWKYCRFISVKISCQNQLIFLFLLNLAGQTIVQGAQMGLCLSTQLKTLLT</sequence>
<dbReference type="EMBL" id="JBCNJP010000009">
    <property type="protein sequence ID" value="KAK9073252.1"/>
    <property type="molecule type" value="Genomic_DNA"/>
</dbReference>
<dbReference type="AlphaFoldDB" id="A0AAP0DIB5"/>
<evidence type="ECO:0000313" key="2">
    <source>
        <dbReference type="Proteomes" id="UP001408789"/>
    </source>
</evidence>
<organism evidence="1 2">
    <name type="scientific">Deinandra increscens subsp. villosa</name>
    <dbReference type="NCBI Taxonomy" id="3103831"/>
    <lineage>
        <taxon>Eukaryota</taxon>
        <taxon>Viridiplantae</taxon>
        <taxon>Streptophyta</taxon>
        <taxon>Embryophyta</taxon>
        <taxon>Tracheophyta</taxon>
        <taxon>Spermatophyta</taxon>
        <taxon>Magnoliopsida</taxon>
        <taxon>eudicotyledons</taxon>
        <taxon>Gunneridae</taxon>
        <taxon>Pentapetalae</taxon>
        <taxon>asterids</taxon>
        <taxon>campanulids</taxon>
        <taxon>Asterales</taxon>
        <taxon>Asteraceae</taxon>
        <taxon>Asteroideae</taxon>
        <taxon>Heliantheae alliance</taxon>
        <taxon>Madieae</taxon>
        <taxon>Madiinae</taxon>
        <taxon>Deinandra</taxon>
    </lineage>
</organism>
<accession>A0AAP0DIB5</accession>
<dbReference type="Proteomes" id="UP001408789">
    <property type="component" value="Unassembled WGS sequence"/>
</dbReference>
<keyword evidence="2" id="KW-1185">Reference proteome</keyword>
<evidence type="ECO:0000313" key="1">
    <source>
        <dbReference type="EMBL" id="KAK9073252.1"/>
    </source>
</evidence>
<gene>
    <name evidence="1" type="ORF">SSX86_007576</name>
</gene>
<proteinExistence type="predicted"/>
<dbReference type="Gene3D" id="3.40.50.300">
    <property type="entry name" value="P-loop containing nucleotide triphosphate hydrolases"/>
    <property type="match status" value="1"/>
</dbReference>
<reference evidence="1 2" key="1">
    <citation type="submission" date="2024-04" db="EMBL/GenBank/DDBJ databases">
        <title>The reference genome of an endangered Asteraceae, Deinandra increscens subsp. villosa, native to the Central Coast of California.</title>
        <authorList>
            <person name="Guilliams M."/>
            <person name="Hasenstab-Lehman K."/>
            <person name="Meyer R."/>
            <person name="Mcevoy S."/>
        </authorList>
    </citation>
    <scope>NUCLEOTIDE SEQUENCE [LARGE SCALE GENOMIC DNA]</scope>
    <source>
        <tissue evidence="1">Leaf</tissue>
    </source>
</reference>
<name>A0AAP0DIB5_9ASTR</name>
<protein>
    <submittedName>
        <fullName evidence="1">Uncharacterized protein</fullName>
    </submittedName>
</protein>